<reference evidence="10 11" key="1">
    <citation type="journal article" date="2018" name="Mol. Biol. Evol.">
        <title>Broad Genomic Sampling Reveals a Smut Pathogenic Ancestry of the Fungal Clade Ustilaginomycotina.</title>
        <authorList>
            <person name="Kijpornyongpan T."/>
            <person name="Mondo S.J."/>
            <person name="Barry K."/>
            <person name="Sandor L."/>
            <person name="Lee J."/>
            <person name="Lipzen A."/>
            <person name="Pangilinan J."/>
            <person name="LaButti K."/>
            <person name="Hainaut M."/>
            <person name="Henrissat B."/>
            <person name="Grigoriev I.V."/>
            <person name="Spatafora J.W."/>
            <person name="Aime M.C."/>
        </authorList>
    </citation>
    <scope>NUCLEOTIDE SEQUENCE [LARGE SCALE GENOMIC DNA]</scope>
    <source>
        <strain evidence="10 11">MCA 4186</strain>
    </source>
</reference>
<evidence type="ECO:0000313" key="11">
    <source>
        <dbReference type="Proteomes" id="UP000245946"/>
    </source>
</evidence>
<keyword evidence="6" id="KW-0963">Cytoplasm</keyword>
<dbReference type="PANTHER" id="PTHR41391:SF1">
    <property type="entry name" value="RESTRICTION OF TELOMERE CAPPING PROTEIN 4"/>
    <property type="match status" value="1"/>
</dbReference>
<evidence type="ECO:0000259" key="9">
    <source>
        <dbReference type="SMART" id="SM01312"/>
    </source>
</evidence>
<dbReference type="Pfam" id="PF14474">
    <property type="entry name" value="RTC4"/>
    <property type="match status" value="1"/>
</dbReference>
<evidence type="ECO:0000256" key="4">
    <source>
        <dbReference type="ARBA" id="ARBA00009461"/>
    </source>
</evidence>
<dbReference type="PANTHER" id="PTHR41391">
    <property type="entry name" value="RESTRICTION OF TELOMERE CAPPING PROTEIN 4"/>
    <property type="match status" value="1"/>
</dbReference>
<sequence length="748" mass="79011">MDSLSGHLAARYTPSDASGSQPAFDSGTEPAVIIEPRRVSGRNHAQQASVVGRMRNKDGAPLAETSAEAANAAGPSRPAPKPRAGKPADNSFRSSDAAQIFGSGAVPTLGPKAPPKAAAKAVPKGTSRPRPKPSATSRRSPEPVVDSSPLEELVTTAPADYKPRSPSPILTDEDEPPASKSGAGPSSQRSPRRARKSAIRIPERSGGPPSSLEEAAAQKRREEAHMNEGFRVAQQLTIDMDLWKSQESASASARNAALPEDAEELERCPWCGAELPEIPSPMLLFMLQQLLDHAHDHPGQKISATKTVNACHRHHDELVTIPAGVAKGWPMRLEEAELVQRAAQLVPELEARVRDPTSSEWFVRWKQREDARRGAGHGIEAFSDMQAGYYGELGWITLRNVLTSHFLRSPPSPELDLAQASARIAPLGTQHFIDAVLLPEMVCLLIQEDCTCSLAEAKALKDESSAYGLAVFPAASDEHQGWGAGDGAFGEASASSQKGPFKRTSRTSRAAELDLPAGSPPKRARGPEHDAAPSLSPATQRPKARPAAASTSAQASGSGTDVPSQQGPRRPRPRAKVAAVAEPEEAAPEMPSSSQRRPRPRASNTSLDARGASGSPTKKRMTVMDLEVGQEPSPSPSARLQPRTAEAPPLPSQASSVVFLGSQPQRELDTPPPPPSLPASQRSLDASDAEPDDAASVVRPCFLRGGRAPPGATSAAGDDTGVFSDSSELSDADASGEEDDADYYSVLP</sequence>
<comment type="function">
    <text evidence="1">May be involved in a process influencing telomere capping.</text>
</comment>
<dbReference type="SMART" id="SM01312">
    <property type="entry name" value="RTC4"/>
    <property type="match status" value="1"/>
</dbReference>
<evidence type="ECO:0000256" key="5">
    <source>
        <dbReference type="ARBA" id="ARBA00015162"/>
    </source>
</evidence>
<dbReference type="GO" id="GO:0005737">
    <property type="term" value="C:cytoplasm"/>
    <property type="evidence" value="ECO:0007669"/>
    <property type="project" value="UniProtKB-SubCell"/>
</dbReference>
<evidence type="ECO:0000313" key="10">
    <source>
        <dbReference type="EMBL" id="PWN97802.1"/>
    </source>
</evidence>
<comment type="subcellular location">
    <subcellularLocation>
        <location evidence="3">Cytoplasm</location>
    </subcellularLocation>
    <subcellularLocation>
        <location evidence="2">Nucleus</location>
    </subcellularLocation>
</comment>
<evidence type="ECO:0000256" key="2">
    <source>
        <dbReference type="ARBA" id="ARBA00004123"/>
    </source>
</evidence>
<dbReference type="Proteomes" id="UP000245946">
    <property type="component" value="Unassembled WGS sequence"/>
</dbReference>
<dbReference type="STRING" id="58919.A0A316ZA22"/>
<organism evidence="10 11">
    <name type="scientific">Tilletiopsis washingtonensis</name>
    <dbReference type="NCBI Taxonomy" id="58919"/>
    <lineage>
        <taxon>Eukaryota</taxon>
        <taxon>Fungi</taxon>
        <taxon>Dikarya</taxon>
        <taxon>Basidiomycota</taxon>
        <taxon>Ustilaginomycotina</taxon>
        <taxon>Exobasidiomycetes</taxon>
        <taxon>Entylomatales</taxon>
        <taxon>Entylomatales incertae sedis</taxon>
        <taxon>Tilletiopsis</taxon>
    </lineage>
</organism>
<feature type="compositionally biased region" description="Low complexity" evidence="8">
    <location>
        <begin position="59"/>
        <end position="76"/>
    </location>
</feature>
<feature type="region of interest" description="Disordered" evidence="8">
    <location>
        <begin position="1"/>
        <end position="223"/>
    </location>
</feature>
<protein>
    <recommendedName>
        <fullName evidence="5">Restriction of telomere capping protein 4</fullName>
    </recommendedName>
</protein>
<comment type="similarity">
    <text evidence="4">Belongs to the RTC4 family.</text>
</comment>
<evidence type="ECO:0000256" key="8">
    <source>
        <dbReference type="SAM" id="MobiDB-lite"/>
    </source>
</evidence>
<feature type="domain" description="Restriction of telomere capping protein 4 C-terminal" evidence="9">
    <location>
        <begin position="345"/>
        <end position="474"/>
    </location>
</feature>
<evidence type="ECO:0000256" key="7">
    <source>
        <dbReference type="ARBA" id="ARBA00023242"/>
    </source>
</evidence>
<proteinExistence type="inferred from homology"/>
<evidence type="ECO:0000256" key="3">
    <source>
        <dbReference type="ARBA" id="ARBA00004496"/>
    </source>
</evidence>
<dbReference type="RefSeq" id="XP_025598081.1">
    <property type="nucleotide sequence ID" value="XM_025742412.1"/>
</dbReference>
<name>A0A316ZA22_9BASI</name>
<dbReference type="OrthoDB" id="128308at2759"/>
<dbReference type="GO" id="GO:0005634">
    <property type="term" value="C:nucleus"/>
    <property type="evidence" value="ECO:0007669"/>
    <property type="project" value="UniProtKB-SubCell"/>
</dbReference>
<evidence type="ECO:0000256" key="1">
    <source>
        <dbReference type="ARBA" id="ARBA00002738"/>
    </source>
</evidence>
<evidence type="ECO:0000256" key="6">
    <source>
        <dbReference type="ARBA" id="ARBA00022490"/>
    </source>
</evidence>
<dbReference type="InterPro" id="IPR028094">
    <property type="entry name" value="RTC4_C"/>
</dbReference>
<feature type="compositionally biased region" description="Low complexity" evidence="8">
    <location>
        <begin position="115"/>
        <end position="124"/>
    </location>
</feature>
<dbReference type="EMBL" id="KZ819293">
    <property type="protein sequence ID" value="PWN97802.1"/>
    <property type="molecule type" value="Genomic_DNA"/>
</dbReference>
<keyword evidence="7" id="KW-0539">Nucleus</keyword>
<feature type="region of interest" description="Disordered" evidence="8">
    <location>
        <begin position="482"/>
        <end position="748"/>
    </location>
</feature>
<feature type="compositionally biased region" description="Acidic residues" evidence="8">
    <location>
        <begin position="728"/>
        <end position="742"/>
    </location>
</feature>
<keyword evidence="11" id="KW-1185">Reference proteome</keyword>
<dbReference type="AlphaFoldDB" id="A0A316ZA22"/>
<feature type="compositionally biased region" description="Low complexity" evidence="8">
    <location>
        <begin position="547"/>
        <end position="560"/>
    </location>
</feature>
<gene>
    <name evidence="10" type="ORF">FA09DRAFT_329966</name>
</gene>
<dbReference type="InterPro" id="IPR039024">
    <property type="entry name" value="RTC4"/>
</dbReference>
<accession>A0A316ZA22</accession>
<dbReference type="GeneID" id="37269956"/>
<feature type="compositionally biased region" description="Low complexity" evidence="8">
    <location>
        <begin position="178"/>
        <end position="187"/>
    </location>
</feature>